<protein>
    <submittedName>
        <fullName evidence="1">Uncharacterized protein</fullName>
    </submittedName>
</protein>
<gene>
    <name evidence="1" type="ORF">EZS28_010241</name>
</gene>
<comment type="caution">
    <text evidence="1">The sequence shown here is derived from an EMBL/GenBank/DDBJ whole genome shotgun (WGS) entry which is preliminary data.</text>
</comment>
<accession>A0A5J4WIV6</accession>
<organism evidence="1 2">
    <name type="scientific">Streblomastix strix</name>
    <dbReference type="NCBI Taxonomy" id="222440"/>
    <lineage>
        <taxon>Eukaryota</taxon>
        <taxon>Metamonada</taxon>
        <taxon>Preaxostyla</taxon>
        <taxon>Oxymonadida</taxon>
        <taxon>Streblomastigidae</taxon>
        <taxon>Streblomastix</taxon>
    </lineage>
</organism>
<evidence type="ECO:0000313" key="1">
    <source>
        <dbReference type="EMBL" id="KAA6394225.1"/>
    </source>
</evidence>
<feature type="non-terminal residue" evidence="1">
    <location>
        <position position="84"/>
    </location>
</feature>
<reference evidence="1 2" key="1">
    <citation type="submission" date="2019-03" db="EMBL/GenBank/DDBJ databases">
        <title>Single cell metagenomics reveals metabolic interactions within the superorganism composed of flagellate Streblomastix strix and complex community of Bacteroidetes bacteria on its surface.</title>
        <authorList>
            <person name="Treitli S.C."/>
            <person name="Kolisko M."/>
            <person name="Husnik F."/>
            <person name="Keeling P."/>
            <person name="Hampl V."/>
        </authorList>
    </citation>
    <scope>NUCLEOTIDE SEQUENCE [LARGE SCALE GENOMIC DNA]</scope>
    <source>
        <strain evidence="1">ST1C</strain>
    </source>
</reference>
<name>A0A5J4WIV6_9EUKA</name>
<dbReference type="AlphaFoldDB" id="A0A5J4WIV6"/>
<dbReference type="EMBL" id="SNRW01002002">
    <property type="protein sequence ID" value="KAA6394225.1"/>
    <property type="molecule type" value="Genomic_DNA"/>
</dbReference>
<evidence type="ECO:0000313" key="2">
    <source>
        <dbReference type="Proteomes" id="UP000324800"/>
    </source>
</evidence>
<sequence length="84" mass="9915">MMDFKSAGNQADRIIQQQELTAAGVPINHETQYILFLEQISVDDRYITDSFRRKDKSAMSPYKLQRLRYEPVLYFDNLPIVMNK</sequence>
<dbReference type="Proteomes" id="UP000324800">
    <property type="component" value="Unassembled WGS sequence"/>
</dbReference>
<proteinExistence type="predicted"/>